<organism evidence="6 7">
    <name type="scientific">Actinoplanes subglobosus</name>
    <dbReference type="NCBI Taxonomy" id="1547892"/>
    <lineage>
        <taxon>Bacteria</taxon>
        <taxon>Bacillati</taxon>
        <taxon>Actinomycetota</taxon>
        <taxon>Actinomycetes</taxon>
        <taxon>Micromonosporales</taxon>
        <taxon>Micromonosporaceae</taxon>
        <taxon>Actinoplanes</taxon>
    </lineage>
</organism>
<feature type="domain" description="Bacterial transcriptional activator" evidence="5">
    <location>
        <begin position="108"/>
        <end position="252"/>
    </location>
</feature>
<dbReference type="InterPro" id="IPR016032">
    <property type="entry name" value="Sig_transdc_resp-reg_C-effctor"/>
</dbReference>
<dbReference type="Proteomes" id="UP001595867">
    <property type="component" value="Unassembled WGS sequence"/>
</dbReference>
<dbReference type="SUPFAM" id="SSF48452">
    <property type="entry name" value="TPR-like"/>
    <property type="match status" value="2"/>
</dbReference>
<dbReference type="InterPro" id="IPR005158">
    <property type="entry name" value="BTAD"/>
</dbReference>
<feature type="compositionally biased region" description="Gly residues" evidence="4">
    <location>
        <begin position="599"/>
        <end position="609"/>
    </location>
</feature>
<dbReference type="SMART" id="SM01043">
    <property type="entry name" value="BTAD"/>
    <property type="match status" value="1"/>
</dbReference>
<keyword evidence="3" id="KW-0802">TPR repeat</keyword>
<feature type="repeat" description="TPR" evidence="3">
    <location>
        <begin position="797"/>
        <end position="830"/>
    </location>
</feature>
<dbReference type="Pfam" id="PF13424">
    <property type="entry name" value="TPR_12"/>
    <property type="match status" value="2"/>
</dbReference>
<name>A0ABV8J359_9ACTN</name>
<evidence type="ECO:0000313" key="6">
    <source>
        <dbReference type="EMBL" id="MFC4070922.1"/>
    </source>
</evidence>
<dbReference type="InterPro" id="IPR011990">
    <property type="entry name" value="TPR-like_helical_dom_sf"/>
</dbReference>
<dbReference type="Gene3D" id="1.25.40.10">
    <property type="entry name" value="Tetratricopeptide repeat domain"/>
    <property type="match status" value="2"/>
</dbReference>
<dbReference type="PANTHER" id="PTHR35807">
    <property type="entry name" value="TRANSCRIPTIONAL REGULATOR REDD-RELATED"/>
    <property type="match status" value="1"/>
</dbReference>
<feature type="region of interest" description="Disordered" evidence="4">
    <location>
        <begin position="11"/>
        <end position="32"/>
    </location>
</feature>
<dbReference type="EMBL" id="JBHSBL010000026">
    <property type="protein sequence ID" value="MFC4070922.1"/>
    <property type="molecule type" value="Genomic_DNA"/>
</dbReference>
<feature type="compositionally biased region" description="Gly residues" evidence="4">
    <location>
        <begin position="267"/>
        <end position="286"/>
    </location>
</feature>
<protein>
    <submittedName>
        <fullName evidence="6">BTAD domain-containing putative transcriptional regulator</fullName>
    </submittedName>
</protein>
<feature type="region of interest" description="Disordered" evidence="4">
    <location>
        <begin position="255"/>
        <end position="288"/>
    </location>
</feature>
<dbReference type="PANTHER" id="PTHR35807:SF1">
    <property type="entry name" value="TRANSCRIPTIONAL REGULATOR REDD"/>
    <property type="match status" value="1"/>
</dbReference>
<keyword evidence="2" id="KW-0804">Transcription</keyword>
<dbReference type="SUPFAM" id="SSF46894">
    <property type="entry name" value="C-terminal effector domain of the bipartite response regulators"/>
    <property type="match status" value="1"/>
</dbReference>
<gene>
    <name evidence="6" type="ORF">ACFO0C_38845</name>
</gene>
<evidence type="ECO:0000256" key="1">
    <source>
        <dbReference type="ARBA" id="ARBA00023015"/>
    </source>
</evidence>
<feature type="compositionally biased region" description="Gly residues" evidence="4">
    <location>
        <begin position="619"/>
        <end position="635"/>
    </location>
</feature>
<dbReference type="Gene3D" id="3.40.50.300">
    <property type="entry name" value="P-loop containing nucleotide triphosphate hydrolases"/>
    <property type="match status" value="1"/>
</dbReference>
<dbReference type="InterPro" id="IPR019734">
    <property type="entry name" value="TPR_rpt"/>
</dbReference>
<keyword evidence="7" id="KW-1185">Reference proteome</keyword>
<dbReference type="SUPFAM" id="SSF52540">
    <property type="entry name" value="P-loop containing nucleoside triphosphate hydrolases"/>
    <property type="match status" value="1"/>
</dbReference>
<dbReference type="InterPro" id="IPR036388">
    <property type="entry name" value="WH-like_DNA-bd_sf"/>
</dbReference>
<feature type="repeat" description="TPR" evidence="3">
    <location>
        <begin position="917"/>
        <end position="950"/>
    </location>
</feature>
<dbReference type="PROSITE" id="PS50005">
    <property type="entry name" value="TPR"/>
    <property type="match status" value="2"/>
</dbReference>
<evidence type="ECO:0000313" key="7">
    <source>
        <dbReference type="Proteomes" id="UP001595867"/>
    </source>
</evidence>
<evidence type="ECO:0000259" key="5">
    <source>
        <dbReference type="SMART" id="SM01043"/>
    </source>
</evidence>
<comment type="caution">
    <text evidence="6">The sequence shown here is derived from an EMBL/GenBank/DDBJ whole genome shotgun (WGS) entry which is preliminary data.</text>
</comment>
<dbReference type="CDD" id="cd15831">
    <property type="entry name" value="BTAD"/>
    <property type="match status" value="1"/>
</dbReference>
<evidence type="ECO:0000256" key="3">
    <source>
        <dbReference type="PROSITE-ProRule" id="PRU00339"/>
    </source>
</evidence>
<reference evidence="7" key="1">
    <citation type="journal article" date="2019" name="Int. J. Syst. Evol. Microbiol.">
        <title>The Global Catalogue of Microorganisms (GCM) 10K type strain sequencing project: providing services to taxonomists for standard genome sequencing and annotation.</title>
        <authorList>
            <consortium name="The Broad Institute Genomics Platform"/>
            <consortium name="The Broad Institute Genome Sequencing Center for Infectious Disease"/>
            <person name="Wu L."/>
            <person name="Ma J."/>
        </authorList>
    </citation>
    <scope>NUCLEOTIDE SEQUENCE [LARGE SCALE GENOMIC DNA]</scope>
    <source>
        <strain evidence="7">TBRC 5832</strain>
    </source>
</reference>
<dbReference type="RefSeq" id="WP_378071797.1">
    <property type="nucleotide sequence ID" value="NZ_JBHSBL010000026.1"/>
</dbReference>
<dbReference type="Gene3D" id="1.10.10.10">
    <property type="entry name" value="Winged helix-like DNA-binding domain superfamily/Winged helix DNA-binding domain"/>
    <property type="match status" value="1"/>
</dbReference>
<evidence type="ECO:0000256" key="4">
    <source>
        <dbReference type="SAM" id="MobiDB-lite"/>
    </source>
</evidence>
<feature type="region of interest" description="Disordered" evidence="4">
    <location>
        <begin position="593"/>
        <end position="635"/>
    </location>
</feature>
<sequence>MHWRLLGPMRLSGNAPHHPDSPHPDPPGVDLGPGKQRCLLASLLLTPRQTVPSGTLIDRIWGDRPPRSATPLAPYAARLRRILDPVPGAGSIRFASGGYLIDCDPDRVDLHRARRLVFEARAAEEAGDDDRAGGLLLDALDGWDGHALAGVPGDWAARVREALARERLDVLTRLGRTALRLGRAEEVAERLAPFAAENPTVEGLVAVQMCALVASGQPAQALEAFARTRDAIADRLGSEPGPELTALHTGILRGDAPQAAPAARRGSGSGGSGSGGSGSGGSGSGGELSQLPADAIAFTGRRAELGELDRALTGGLRLAVVTGPPGVGKTALAVHWGHRAAHRFPDGQLYLNLRGFDGSDEVMTPDEAARTLITVLDPGRPVPHGLDARTGLLRGLLASRRLLIVFDNVRDAAHVRPLLPGAGESVTIVTSRDRLTGLVASHGAVPVPLDALDPGAAGELLAGRLGAARLAAEPCTAAALVAATAGLPLALVTVAARAAIRSGEALGELAAELTGSRLDGRRLDGVRLDGLSLDGADGDDETDPRTVFSWSYRSLSPAAARLFRLLGANPGPDISAALAGSLFGEGCAGEGGDGESCAGEGGAGEGGAGESCAGESCAGEGGAGESGDGRGVVGQGVAGPDVGGLLDELVTASLLSEHRPGRYVMHDLLRAYAADLLPETERGPAVRRLLDHLLHTARTAAFNLDPKRRPLTFRPPAAGVRPEPLSGEADALRWFAAEHAGLMAALRQAADLDDYGWQLPWAMDDFLDRQGHWDDWAAAERIAVTAARRRGETRAEAAAHQSLARGYVQVGRYDEAEPHYAEAVRLYEGFGDPGGRANILFGIAWMRDQQGRNAECQELVRQSRPLYREAGDVVGEARALSALGWSLGRDGRHDLTLRYCREALELHDELGDRHGQAATWDSIGWAHHHLGDHDLAVRAYRRSLDLYRAAGDLANEADIREHLGDTHAASGDIAAAAGEWRTALTLLERLDHPGAAGLRDKLRALD</sequence>
<evidence type="ECO:0000256" key="2">
    <source>
        <dbReference type="ARBA" id="ARBA00023163"/>
    </source>
</evidence>
<dbReference type="InterPro" id="IPR027417">
    <property type="entry name" value="P-loop_NTPase"/>
</dbReference>
<dbReference type="SMART" id="SM00028">
    <property type="entry name" value="TPR"/>
    <property type="match status" value="4"/>
</dbReference>
<proteinExistence type="predicted"/>
<dbReference type="InterPro" id="IPR051677">
    <property type="entry name" value="AfsR-DnrI-RedD_regulator"/>
</dbReference>
<accession>A0ABV8J359</accession>
<keyword evidence="1" id="KW-0805">Transcription regulation</keyword>
<dbReference type="Pfam" id="PF03704">
    <property type="entry name" value="BTAD"/>
    <property type="match status" value="1"/>
</dbReference>
<dbReference type="PRINTS" id="PR00364">
    <property type="entry name" value="DISEASERSIST"/>
</dbReference>